<dbReference type="GO" id="GO:0005615">
    <property type="term" value="C:extracellular space"/>
    <property type="evidence" value="ECO:0007669"/>
    <property type="project" value="TreeGrafter"/>
</dbReference>
<proteinExistence type="predicted"/>
<dbReference type="GO" id="GO:0001938">
    <property type="term" value="P:positive regulation of endothelial cell proliferation"/>
    <property type="evidence" value="ECO:0007669"/>
    <property type="project" value="TreeGrafter"/>
</dbReference>
<dbReference type="PANTHER" id="PTHR31230:SF1">
    <property type="entry name" value="MYELOID-DERIVED GROWTH FACTOR"/>
    <property type="match status" value="1"/>
</dbReference>
<evidence type="ECO:0000313" key="1">
    <source>
        <dbReference type="EMBL" id="KAJ8278602.1"/>
    </source>
</evidence>
<sequence length="186" mass="20792">MYVHAYYRTYGERPVSKMASSSTMGFGSSPFLIVSLICVLTLELASAKERTKTVEFDVKPGGVVHTFTKKIKKYECSFTYASQGGTNEQWQMSVGLSEDESHFSCSVWRPQGKSYLFFTQFKAEIKGAKIEYARAYSQAGVGGHSDVALKEEEYTVGDHTVTQKDGKFHAELSKLTIIGQTRHDEL</sequence>
<dbReference type="EMBL" id="JAFJMO010000004">
    <property type="protein sequence ID" value="KAJ8278602.1"/>
    <property type="molecule type" value="Genomic_DNA"/>
</dbReference>
<protein>
    <recommendedName>
        <fullName evidence="3">Myeloid-derived growth factor</fullName>
    </recommendedName>
</protein>
<keyword evidence="2" id="KW-1185">Reference proteome</keyword>
<dbReference type="GO" id="GO:0045766">
    <property type="term" value="P:positive regulation of angiogenesis"/>
    <property type="evidence" value="ECO:0007669"/>
    <property type="project" value="TreeGrafter"/>
</dbReference>
<reference evidence="1" key="1">
    <citation type="journal article" date="2023" name="Science">
        <title>Genome structures resolve the early diversification of teleost fishes.</title>
        <authorList>
            <person name="Parey E."/>
            <person name="Louis A."/>
            <person name="Montfort J."/>
            <person name="Bouchez O."/>
            <person name="Roques C."/>
            <person name="Iampietro C."/>
            <person name="Lluch J."/>
            <person name="Castinel A."/>
            <person name="Donnadieu C."/>
            <person name="Desvignes T."/>
            <person name="Floi Bucao C."/>
            <person name="Jouanno E."/>
            <person name="Wen M."/>
            <person name="Mejri S."/>
            <person name="Dirks R."/>
            <person name="Jansen H."/>
            <person name="Henkel C."/>
            <person name="Chen W.J."/>
            <person name="Zahm M."/>
            <person name="Cabau C."/>
            <person name="Klopp C."/>
            <person name="Thompson A.W."/>
            <person name="Robinson-Rechavi M."/>
            <person name="Braasch I."/>
            <person name="Lecointre G."/>
            <person name="Bobe J."/>
            <person name="Postlethwait J.H."/>
            <person name="Berthelot C."/>
            <person name="Roest Crollius H."/>
            <person name="Guiguen Y."/>
        </authorList>
    </citation>
    <scope>NUCLEOTIDE SEQUENCE</scope>
    <source>
        <strain evidence="1">Concon-B</strain>
    </source>
</reference>
<gene>
    <name evidence="1" type="ORF">COCON_G00056680</name>
</gene>
<dbReference type="AlphaFoldDB" id="A0A9Q1DQH3"/>
<accession>A0A9Q1DQH3</accession>
<dbReference type="InterPro" id="IPR018887">
    <property type="entry name" value="MYDGF"/>
</dbReference>
<evidence type="ECO:0000313" key="2">
    <source>
        <dbReference type="Proteomes" id="UP001152803"/>
    </source>
</evidence>
<dbReference type="OrthoDB" id="10061830at2759"/>
<dbReference type="PANTHER" id="PTHR31230">
    <property type="entry name" value="MYELOID-DERIVED GROWTH FACTOR MYDGF"/>
    <property type="match status" value="1"/>
</dbReference>
<dbReference type="Proteomes" id="UP001152803">
    <property type="component" value="Unassembled WGS sequence"/>
</dbReference>
<comment type="caution">
    <text evidence="1">The sequence shown here is derived from an EMBL/GenBank/DDBJ whole genome shotgun (WGS) entry which is preliminary data.</text>
</comment>
<name>A0A9Q1DQH3_CONCO</name>
<organism evidence="1 2">
    <name type="scientific">Conger conger</name>
    <name type="common">Conger eel</name>
    <name type="synonym">Muraena conger</name>
    <dbReference type="NCBI Taxonomy" id="82655"/>
    <lineage>
        <taxon>Eukaryota</taxon>
        <taxon>Metazoa</taxon>
        <taxon>Chordata</taxon>
        <taxon>Craniata</taxon>
        <taxon>Vertebrata</taxon>
        <taxon>Euteleostomi</taxon>
        <taxon>Actinopterygii</taxon>
        <taxon>Neopterygii</taxon>
        <taxon>Teleostei</taxon>
        <taxon>Anguilliformes</taxon>
        <taxon>Congridae</taxon>
        <taxon>Conger</taxon>
    </lineage>
</organism>
<dbReference type="Pfam" id="PF10572">
    <property type="entry name" value="UPF0556"/>
    <property type="match status" value="1"/>
</dbReference>
<evidence type="ECO:0008006" key="3">
    <source>
        <dbReference type="Google" id="ProtNLM"/>
    </source>
</evidence>